<dbReference type="Gene3D" id="3.40.50.1820">
    <property type="entry name" value="alpha/beta hydrolase"/>
    <property type="match status" value="2"/>
</dbReference>
<dbReference type="OrthoDB" id="408631at2759"/>
<protein>
    <recommendedName>
        <fullName evidence="3">Carboxylic ester hydrolase</fullName>
        <ecNumber evidence="3">3.1.1.-</ecNumber>
    </recommendedName>
</protein>
<dbReference type="InterPro" id="IPR050654">
    <property type="entry name" value="AChE-related_enzymes"/>
</dbReference>
<dbReference type="AlphaFoldDB" id="A0A6G1L9X4"/>
<dbReference type="InterPro" id="IPR019819">
    <property type="entry name" value="Carboxylesterase_B_CS"/>
</dbReference>
<dbReference type="Proteomes" id="UP000799436">
    <property type="component" value="Unassembled WGS sequence"/>
</dbReference>
<feature type="domain" description="Carboxylesterase type B" evidence="4">
    <location>
        <begin position="32"/>
        <end position="373"/>
    </location>
</feature>
<sequence>MKAVIAVFTLPPFVYSVPHPDGVTSSGTPEDQLIVSTSSGKIHGKVDEALLNIRQFLGVPYAVPPIGDLRWTAPTLLNQPEVVVEATKLPPSCYQYLTPQGNSLYRQDVLQFNTQGLNRTGPVSEDCLTLSVWTPASEGQDRGLPVLIFIYGGGFTTGGEDVPYQIPAQWVNRSPNHIVVSFNYRLNIFGYPNAAGLSQQNFGLLDQRAAVKWVQQNVAAFGGDPDRIVLWGQSAGSFSVDYYSYAYASDPIVEGLIMDSGTAFSPINVQPGTHSNFTFVADHVGCSGLATDPAQQLACMRNVGADTIEKFIATYAEDGTSPSLSFHPVIDDDIVFANYTERALANKQAKIPAIIGTNAQDGVSFVPYHPDGPSDDTAVLAALLLAFFCPATESTRLRQQTDLTTYRYLYSGNFSNISPRNWMGAYHASELPMLMGTHPNFRGDSTPLEYQTSFAMQDAWVAFASDPVNGLKAQDWQVYSQLGANQVRDFGAGVPARDTSVGSIEALCVGPRVKTPLPVATSLDVPYYDVST</sequence>
<evidence type="ECO:0000256" key="2">
    <source>
        <dbReference type="ARBA" id="ARBA00022801"/>
    </source>
</evidence>
<proteinExistence type="inferred from homology"/>
<evidence type="ECO:0000313" key="6">
    <source>
        <dbReference type="Proteomes" id="UP000799436"/>
    </source>
</evidence>
<dbReference type="SUPFAM" id="SSF53474">
    <property type="entry name" value="alpha/beta-Hydrolases"/>
    <property type="match status" value="1"/>
</dbReference>
<evidence type="ECO:0000313" key="5">
    <source>
        <dbReference type="EMBL" id="KAF2769024.1"/>
    </source>
</evidence>
<dbReference type="InterPro" id="IPR029058">
    <property type="entry name" value="AB_hydrolase_fold"/>
</dbReference>
<reference evidence="5" key="1">
    <citation type="journal article" date="2020" name="Stud. Mycol.">
        <title>101 Dothideomycetes genomes: a test case for predicting lifestyles and emergence of pathogens.</title>
        <authorList>
            <person name="Haridas S."/>
            <person name="Albert R."/>
            <person name="Binder M."/>
            <person name="Bloem J."/>
            <person name="Labutti K."/>
            <person name="Salamov A."/>
            <person name="Andreopoulos B."/>
            <person name="Baker S."/>
            <person name="Barry K."/>
            <person name="Bills G."/>
            <person name="Bluhm B."/>
            <person name="Cannon C."/>
            <person name="Castanera R."/>
            <person name="Culley D."/>
            <person name="Daum C."/>
            <person name="Ezra D."/>
            <person name="Gonzalez J."/>
            <person name="Henrissat B."/>
            <person name="Kuo A."/>
            <person name="Liang C."/>
            <person name="Lipzen A."/>
            <person name="Lutzoni F."/>
            <person name="Magnuson J."/>
            <person name="Mondo S."/>
            <person name="Nolan M."/>
            <person name="Ohm R."/>
            <person name="Pangilinan J."/>
            <person name="Park H.-J."/>
            <person name="Ramirez L."/>
            <person name="Alfaro M."/>
            <person name="Sun H."/>
            <person name="Tritt A."/>
            <person name="Yoshinaga Y."/>
            <person name="Zwiers L.-H."/>
            <person name="Turgeon B."/>
            <person name="Goodwin S."/>
            <person name="Spatafora J."/>
            <person name="Crous P."/>
            <person name="Grigoriev I."/>
        </authorList>
    </citation>
    <scope>NUCLEOTIDE SEQUENCE</scope>
    <source>
        <strain evidence="5">CBS 116005</strain>
    </source>
</reference>
<dbReference type="InterPro" id="IPR002018">
    <property type="entry name" value="CarbesteraseB"/>
</dbReference>
<evidence type="ECO:0000256" key="1">
    <source>
        <dbReference type="ARBA" id="ARBA00005964"/>
    </source>
</evidence>
<dbReference type="PROSITE" id="PS00122">
    <property type="entry name" value="CARBOXYLESTERASE_B_1"/>
    <property type="match status" value="1"/>
</dbReference>
<dbReference type="InterPro" id="IPR019826">
    <property type="entry name" value="Carboxylesterase_B_AS"/>
</dbReference>
<keyword evidence="6" id="KW-1185">Reference proteome</keyword>
<evidence type="ECO:0000256" key="3">
    <source>
        <dbReference type="RuleBase" id="RU361235"/>
    </source>
</evidence>
<dbReference type="Pfam" id="PF00135">
    <property type="entry name" value="COesterase"/>
    <property type="match status" value="1"/>
</dbReference>
<dbReference type="GO" id="GO:0052689">
    <property type="term" value="F:carboxylic ester hydrolase activity"/>
    <property type="evidence" value="ECO:0007669"/>
    <property type="project" value="TreeGrafter"/>
</dbReference>
<dbReference type="EC" id="3.1.1.-" evidence="3"/>
<accession>A0A6G1L9X4</accession>
<gene>
    <name evidence="5" type="ORF">EJ03DRAFT_313061</name>
</gene>
<evidence type="ECO:0000259" key="4">
    <source>
        <dbReference type="Pfam" id="PF00135"/>
    </source>
</evidence>
<comment type="similarity">
    <text evidence="1 3">Belongs to the type-B carboxylesterase/lipase family.</text>
</comment>
<keyword evidence="2 3" id="KW-0378">Hydrolase</keyword>
<dbReference type="EMBL" id="ML995838">
    <property type="protein sequence ID" value="KAF2769024.1"/>
    <property type="molecule type" value="Genomic_DNA"/>
</dbReference>
<name>A0A6G1L9X4_9PEZI</name>
<organism evidence="5 6">
    <name type="scientific">Teratosphaeria nubilosa</name>
    <dbReference type="NCBI Taxonomy" id="161662"/>
    <lineage>
        <taxon>Eukaryota</taxon>
        <taxon>Fungi</taxon>
        <taxon>Dikarya</taxon>
        <taxon>Ascomycota</taxon>
        <taxon>Pezizomycotina</taxon>
        <taxon>Dothideomycetes</taxon>
        <taxon>Dothideomycetidae</taxon>
        <taxon>Mycosphaerellales</taxon>
        <taxon>Teratosphaeriaceae</taxon>
        <taxon>Teratosphaeria</taxon>
    </lineage>
</organism>
<dbReference type="PANTHER" id="PTHR43918:SF4">
    <property type="entry name" value="CARBOXYLIC ESTER HYDROLASE"/>
    <property type="match status" value="1"/>
</dbReference>
<dbReference type="PANTHER" id="PTHR43918">
    <property type="entry name" value="ACETYLCHOLINESTERASE"/>
    <property type="match status" value="1"/>
</dbReference>
<dbReference type="PROSITE" id="PS00941">
    <property type="entry name" value="CARBOXYLESTERASE_B_2"/>
    <property type="match status" value="1"/>
</dbReference>